<sequence length="97" mass="11332">MLPAAITHFVEQLINETRTKIINWKYISDSDEVNLNYKEMKVNVGYEFDFNQEVGVYKIQIAQSDGRVFYFAVSEFDAGYINLKNLYSEAQASDFHF</sequence>
<accession>A0A379G687</accession>
<gene>
    <name evidence="1" type="ORF">NCTC12026_02881</name>
</gene>
<dbReference type="RefSeq" id="WP_006815102.1">
    <property type="nucleotide sequence ID" value="NZ_AP018946.1"/>
</dbReference>
<dbReference type="Proteomes" id="UP000255129">
    <property type="component" value="Unassembled WGS sequence"/>
</dbReference>
<dbReference type="OrthoDB" id="9927423at2"/>
<name>A0A379G687_9GAMM</name>
<proteinExistence type="predicted"/>
<evidence type="ECO:0000313" key="2">
    <source>
        <dbReference type="Proteomes" id="UP000255129"/>
    </source>
</evidence>
<protein>
    <submittedName>
        <fullName evidence="1">Uncharacterized protein</fullName>
    </submittedName>
</protein>
<dbReference type="EMBL" id="UGUA01000002">
    <property type="protein sequence ID" value="SUC36455.1"/>
    <property type="molecule type" value="Genomic_DNA"/>
</dbReference>
<reference evidence="1 2" key="1">
    <citation type="submission" date="2018-06" db="EMBL/GenBank/DDBJ databases">
        <authorList>
            <consortium name="Pathogen Informatics"/>
            <person name="Doyle S."/>
        </authorList>
    </citation>
    <scope>NUCLEOTIDE SEQUENCE [LARGE SCALE GENOMIC DNA]</scope>
    <source>
        <strain evidence="1 2">NCTC12026</strain>
    </source>
</reference>
<dbReference type="AlphaFoldDB" id="A0A379G687"/>
<evidence type="ECO:0000313" key="1">
    <source>
        <dbReference type="EMBL" id="SUC36455.1"/>
    </source>
</evidence>
<organism evidence="1 2">
    <name type="scientific">Providencia rustigianii</name>
    <dbReference type="NCBI Taxonomy" id="158850"/>
    <lineage>
        <taxon>Bacteria</taxon>
        <taxon>Pseudomonadati</taxon>
        <taxon>Pseudomonadota</taxon>
        <taxon>Gammaproteobacteria</taxon>
        <taxon>Enterobacterales</taxon>
        <taxon>Morganellaceae</taxon>
        <taxon>Providencia</taxon>
    </lineage>
</organism>